<keyword evidence="4" id="KW-1185">Reference proteome</keyword>
<dbReference type="InterPro" id="IPR042099">
    <property type="entry name" value="ANL_N_sf"/>
</dbReference>
<protein>
    <recommendedName>
        <fullName evidence="2">AMP-dependent synthetase/ligase domain-containing protein</fullName>
    </recommendedName>
</protein>
<reference evidence="4" key="1">
    <citation type="journal article" date="2019" name="Int. J. Syst. Evol. Microbiol.">
        <title>The Global Catalogue of Microorganisms (GCM) 10K type strain sequencing project: providing services to taxonomists for standard genome sequencing and annotation.</title>
        <authorList>
            <consortium name="The Broad Institute Genomics Platform"/>
            <consortium name="The Broad Institute Genome Sequencing Center for Infectious Disease"/>
            <person name="Wu L."/>
            <person name="Ma J."/>
        </authorList>
    </citation>
    <scope>NUCLEOTIDE SEQUENCE [LARGE SCALE GENOMIC DNA]</scope>
    <source>
        <strain evidence="4">JCM 17440</strain>
    </source>
</reference>
<evidence type="ECO:0000256" key="1">
    <source>
        <dbReference type="SAM" id="MobiDB-lite"/>
    </source>
</evidence>
<proteinExistence type="predicted"/>
<dbReference type="Gene3D" id="3.30.300.30">
    <property type="match status" value="1"/>
</dbReference>
<evidence type="ECO:0000313" key="3">
    <source>
        <dbReference type="EMBL" id="GAA4238665.1"/>
    </source>
</evidence>
<organism evidence="3 4">
    <name type="scientific">Actinomadura meridiana</name>
    <dbReference type="NCBI Taxonomy" id="559626"/>
    <lineage>
        <taxon>Bacteria</taxon>
        <taxon>Bacillati</taxon>
        <taxon>Actinomycetota</taxon>
        <taxon>Actinomycetes</taxon>
        <taxon>Streptosporangiales</taxon>
        <taxon>Thermomonosporaceae</taxon>
        <taxon>Actinomadura</taxon>
    </lineage>
</organism>
<name>A0ABP8CGB2_9ACTN</name>
<dbReference type="RefSeq" id="WP_344902238.1">
    <property type="nucleotide sequence ID" value="NZ_BAABAS010000020.1"/>
</dbReference>
<accession>A0ABP8CGB2</accession>
<dbReference type="SUPFAM" id="SSF56801">
    <property type="entry name" value="Acetyl-CoA synthetase-like"/>
    <property type="match status" value="1"/>
</dbReference>
<dbReference type="Proteomes" id="UP001501710">
    <property type="component" value="Unassembled WGS sequence"/>
</dbReference>
<dbReference type="Pfam" id="PF00501">
    <property type="entry name" value="AMP-binding"/>
    <property type="match status" value="1"/>
</dbReference>
<dbReference type="InterPro" id="IPR000873">
    <property type="entry name" value="AMP-dep_synth/lig_dom"/>
</dbReference>
<dbReference type="PANTHER" id="PTHR45527:SF1">
    <property type="entry name" value="FATTY ACID SYNTHASE"/>
    <property type="match status" value="1"/>
</dbReference>
<evidence type="ECO:0000259" key="2">
    <source>
        <dbReference type="Pfam" id="PF00501"/>
    </source>
</evidence>
<dbReference type="InterPro" id="IPR045851">
    <property type="entry name" value="AMP-bd_C_sf"/>
</dbReference>
<sequence length="475" mass="50774">MTSTDLAVRSPLVERISAISSIHPAAPAITAAAGSLRYRDLEDLRIAWSADLREKQARPGSIVALIVRDPLFLAPAFLAARSAGLVPLLIDPHQPASRRASVLTAARPALTMQVRETPTYEPTTETPLTVDPSAGYLGFTSGTQGSPKGIVSNEHGALRFVDWEIETLGLRPGTRVALLSPPTFEVVIRELFVALCSGGELLAARPTVRIDPAAVVDWLAEEGAELVHAVPSLSTRWVKASRGRQLPQLRWTVFAGEPLHSAQVLDWRRTAPSTDVINLYGPSETTLAKFFYRVPNPPHPGLQPVGRPMPGTRLLTSAPPNEPFPVAIETPHGSFGYLPGTAPPADDAALTRNSGVTTFATKDLGMLTPDGNLVITGRSDSRVKRHGVFVDLTGIEQAATASPDVRLACCLQAADGTLVLFAETTTAEAHLSRQLRRELGPSAPDKVITLPRMPLSPNGKIDRRALAASENGARP</sequence>
<feature type="domain" description="AMP-dependent synthetase/ligase" evidence="2">
    <location>
        <begin position="135"/>
        <end position="314"/>
    </location>
</feature>
<gene>
    <name evidence="3" type="ORF">GCM10022254_55530</name>
</gene>
<dbReference type="PANTHER" id="PTHR45527">
    <property type="entry name" value="NONRIBOSOMAL PEPTIDE SYNTHETASE"/>
    <property type="match status" value="1"/>
</dbReference>
<feature type="region of interest" description="Disordered" evidence="1">
    <location>
        <begin position="453"/>
        <end position="475"/>
    </location>
</feature>
<evidence type="ECO:0000313" key="4">
    <source>
        <dbReference type="Proteomes" id="UP001501710"/>
    </source>
</evidence>
<dbReference type="Gene3D" id="3.40.50.12780">
    <property type="entry name" value="N-terminal domain of ligase-like"/>
    <property type="match status" value="1"/>
</dbReference>
<dbReference type="EMBL" id="BAABAS010000020">
    <property type="protein sequence ID" value="GAA4238665.1"/>
    <property type="molecule type" value="Genomic_DNA"/>
</dbReference>
<comment type="caution">
    <text evidence="3">The sequence shown here is derived from an EMBL/GenBank/DDBJ whole genome shotgun (WGS) entry which is preliminary data.</text>
</comment>